<name>K0T2S4_THAOC</name>
<gene>
    <name evidence="2" type="ORF">THAOC_07078</name>
</gene>
<dbReference type="Proteomes" id="UP000266841">
    <property type="component" value="Unassembled WGS sequence"/>
</dbReference>
<reference evidence="2 3" key="1">
    <citation type="journal article" date="2012" name="Genome Biol.">
        <title>Genome and low-iron response of an oceanic diatom adapted to chronic iron limitation.</title>
        <authorList>
            <person name="Lommer M."/>
            <person name="Specht M."/>
            <person name="Roy A.S."/>
            <person name="Kraemer L."/>
            <person name="Andreson R."/>
            <person name="Gutowska M.A."/>
            <person name="Wolf J."/>
            <person name="Bergner S.V."/>
            <person name="Schilhabel M.B."/>
            <person name="Klostermeier U.C."/>
            <person name="Beiko R.G."/>
            <person name="Rosenstiel P."/>
            <person name="Hippler M."/>
            <person name="Laroche J."/>
        </authorList>
    </citation>
    <scope>NUCLEOTIDE SEQUENCE [LARGE SCALE GENOMIC DNA]</scope>
    <source>
        <strain evidence="2 3">CCMP1005</strain>
    </source>
</reference>
<organism evidence="2 3">
    <name type="scientific">Thalassiosira oceanica</name>
    <name type="common">Marine diatom</name>
    <dbReference type="NCBI Taxonomy" id="159749"/>
    <lineage>
        <taxon>Eukaryota</taxon>
        <taxon>Sar</taxon>
        <taxon>Stramenopiles</taxon>
        <taxon>Ochrophyta</taxon>
        <taxon>Bacillariophyta</taxon>
        <taxon>Coscinodiscophyceae</taxon>
        <taxon>Thalassiosirophycidae</taxon>
        <taxon>Thalassiosirales</taxon>
        <taxon>Thalassiosiraceae</taxon>
        <taxon>Thalassiosira</taxon>
    </lineage>
</organism>
<proteinExistence type="predicted"/>
<evidence type="ECO:0000256" key="1">
    <source>
        <dbReference type="SAM" id="MobiDB-lite"/>
    </source>
</evidence>
<comment type="caution">
    <text evidence="2">The sequence shown here is derived from an EMBL/GenBank/DDBJ whole genome shotgun (WGS) entry which is preliminary data.</text>
</comment>
<protein>
    <submittedName>
        <fullName evidence="2">Uncharacterized protein</fullName>
    </submittedName>
</protein>
<feature type="non-terminal residue" evidence="2">
    <location>
        <position position="1"/>
    </location>
</feature>
<sequence length="151" mass="15672">LSNALFIHSSDRSVSPVEKSSAATPGEDCSPPSPGSNQRVAPTKRGGNCSLAASSLPHIDRKSAGSQCCRIAQISAEQWGAAVEDGVAIHVHGVLPLPMGIAREDRCCRIAQISAEQWGAAVEDGVAIHVHGVLPLPMGIAREDRCSGKST</sequence>
<feature type="region of interest" description="Disordered" evidence="1">
    <location>
        <begin position="1"/>
        <end position="44"/>
    </location>
</feature>
<keyword evidence="3" id="KW-1185">Reference proteome</keyword>
<dbReference type="AlphaFoldDB" id="K0T2S4"/>
<dbReference type="EMBL" id="AGNL01007182">
    <property type="protein sequence ID" value="EJK71474.1"/>
    <property type="molecule type" value="Genomic_DNA"/>
</dbReference>
<evidence type="ECO:0000313" key="3">
    <source>
        <dbReference type="Proteomes" id="UP000266841"/>
    </source>
</evidence>
<accession>K0T2S4</accession>
<evidence type="ECO:0000313" key="2">
    <source>
        <dbReference type="EMBL" id="EJK71474.1"/>
    </source>
</evidence>